<dbReference type="GO" id="GO:0005524">
    <property type="term" value="F:ATP binding"/>
    <property type="evidence" value="ECO:0007669"/>
    <property type="project" value="UniProtKB-KW"/>
</dbReference>
<evidence type="ECO:0000313" key="11">
    <source>
        <dbReference type="EMBL" id="GIX67575.1"/>
    </source>
</evidence>
<dbReference type="Proteomes" id="UP001054945">
    <property type="component" value="Unassembled WGS sequence"/>
</dbReference>
<keyword evidence="12" id="KW-1185">Reference proteome</keyword>
<dbReference type="Gene3D" id="6.20.240.20">
    <property type="match status" value="1"/>
</dbReference>
<evidence type="ECO:0000259" key="10">
    <source>
        <dbReference type="PROSITE" id="PS51456"/>
    </source>
</evidence>
<sequence length="672" mass="77575">MQYLAAVNKSPSNLITEQILEANPLLESFGNAKTVRNDNSSRFGKYMEVHFKDGVITGARSTEYLLEKSRIVTQASDERNYHVFYEMLSGLSDTEKEKYGLQSADNYFYLNQGGCFKIKSKDDAEDFRALLAAMQVLSFTSEEQDTIFRILASVLHLGNIYFHRKQLKHGQEGVEIGSDAEIRWASHLLQLSLDGILRAMTTKTTEARNERVVTPLNIDQALDARDAIAKALYSSLFSWLVQRVNNIVFKGPRKTSIAILDIFGFEDFKENSFEQLCINYANETLQYYFNKHVFKLEQQEYAKERIEWQPINYQDNQPVLNLIAKKPVGILPLLDDESNFPRYTTELHHTTSHHYAKFNFKVDFYFVLIFYGNLPSSWIFIEATDLSFLEKCHYNHALNELYSRPRMSSMEFGVKHYAGQVWYSVDGFLDKNRDTLRGVVVELLISSKLPMISKMFQELRDTAEAAKTISKSNGRFVTMKPRTPTVGARFHDSLQSLVDQMAKCHPWFVRCIKPNNEKAPMKFDMLIVLEQLRYSGMLETISIRKTGYPIRMKFQQFAERYRCIVPGRLPRGSPSRDVCRVILDKIPNSKEQYQLGSSKVFLRESLGRPWRRSVNILRGSVVTIQRYVRGYQARKKVQEHATGRRQVADVIQGLDRQAPVPHHQKGHHQNAG</sequence>
<evidence type="ECO:0000256" key="9">
    <source>
        <dbReference type="PROSITE-ProRule" id="PRU00782"/>
    </source>
</evidence>
<dbReference type="Gene3D" id="1.10.10.820">
    <property type="match status" value="1"/>
</dbReference>
<dbReference type="Gene3D" id="1.20.120.720">
    <property type="entry name" value="Myosin VI head, motor domain, U50 subdomain"/>
    <property type="match status" value="1"/>
</dbReference>
<dbReference type="Pfam" id="PF00612">
    <property type="entry name" value="IQ"/>
    <property type="match status" value="1"/>
</dbReference>
<dbReference type="GO" id="GO:0009888">
    <property type="term" value="P:tissue development"/>
    <property type="evidence" value="ECO:0007669"/>
    <property type="project" value="UniProtKB-ARBA"/>
</dbReference>
<dbReference type="InterPro" id="IPR027417">
    <property type="entry name" value="P-loop_NTPase"/>
</dbReference>
<dbReference type="GO" id="GO:0000146">
    <property type="term" value="F:microfilament motor activity"/>
    <property type="evidence" value="ECO:0007669"/>
    <property type="project" value="TreeGrafter"/>
</dbReference>
<name>A0AAV4M6Z6_CAEEX</name>
<comment type="caution">
    <text evidence="9">Lacks conserved residue(s) required for the propagation of feature annotation.</text>
</comment>
<keyword evidence="8 9" id="KW-0009">Actin-binding</keyword>
<keyword evidence="7" id="KW-0505">Motor protein</keyword>
<dbReference type="SUPFAM" id="SSF52540">
    <property type="entry name" value="P-loop containing nucleoside triphosphate hydrolases"/>
    <property type="match status" value="1"/>
</dbReference>
<dbReference type="Gene3D" id="1.20.58.530">
    <property type="match status" value="1"/>
</dbReference>
<evidence type="ECO:0000256" key="3">
    <source>
        <dbReference type="ARBA" id="ARBA00022490"/>
    </source>
</evidence>
<evidence type="ECO:0000256" key="5">
    <source>
        <dbReference type="ARBA" id="ARBA00022840"/>
    </source>
</evidence>
<dbReference type="FunFam" id="3.40.850.10:FF:000008">
    <property type="entry name" value="Putative unconventional myosin-IXa"/>
    <property type="match status" value="1"/>
</dbReference>
<keyword evidence="4" id="KW-0547">Nucleotide-binding</keyword>
<dbReference type="GO" id="GO:0048513">
    <property type="term" value="P:animal organ development"/>
    <property type="evidence" value="ECO:0007669"/>
    <property type="project" value="UniProtKB-ARBA"/>
</dbReference>
<accession>A0AAV4M6Z6</accession>
<evidence type="ECO:0000256" key="4">
    <source>
        <dbReference type="ARBA" id="ARBA00022741"/>
    </source>
</evidence>
<proteinExistence type="inferred from homology"/>
<evidence type="ECO:0000256" key="8">
    <source>
        <dbReference type="ARBA" id="ARBA00023203"/>
    </source>
</evidence>
<comment type="caution">
    <text evidence="11">The sequence shown here is derived from an EMBL/GenBank/DDBJ whole genome shotgun (WGS) entry which is preliminary data.</text>
</comment>
<dbReference type="FunFam" id="1.10.10.820:FF:000001">
    <property type="entry name" value="Myosin heavy chain"/>
    <property type="match status" value="1"/>
</dbReference>
<comment type="similarity">
    <text evidence="2 9">Belongs to the TRAFAC class myosin-kinesin ATPase superfamily. Myosin family.</text>
</comment>
<comment type="subcellular location">
    <subcellularLocation>
        <location evidence="1">Cytoplasm</location>
    </subcellularLocation>
</comment>
<organism evidence="11 12">
    <name type="scientific">Caerostris extrusa</name>
    <name type="common">Bark spider</name>
    <name type="synonym">Caerostris bankana</name>
    <dbReference type="NCBI Taxonomy" id="172846"/>
    <lineage>
        <taxon>Eukaryota</taxon>
        <taxon>Metazoa</taxon>
        <taxon>Ecdysozoa</taxon>
        <taxon>Arthropoda</taxon>
        <taxon>Chelicerata</taxon>
        <taxon>Arachnida</taxon>
        <taxon>Araneae</taxon>
        <taxon>Araneomorphae</taxon>
        <taxon>Entelegynae</taxon>
        <taxon>Araneoidea</taxon>
        <taxon>Araneidae</taxon>
        <taxon>Caerostris</taxon>
    </lineage>
</organism>
<dbReference type="EMBL" id="BPLR01019414">
    <property type="protein sequence ID" value="GIX67575.1"/>
    <property type="molecule type" value="Genomic_DNA"/>
</dbReference>
<dbReference type="SMART" id="SM00242">
    <property type="entry name" value="MYSc"/>
    <property type="match status" value="1"/>
</dbReference>
<dbReference type="PROSITE" id="PS51456">
    <property type="entry name" value="MYOSIN_MOTOR"/>
    <property type="match status" value="1"/>
</dbReference>
<protein>
    <submittedName>
        <fullName evidence="11">Unconventional myosin-XV</fullName>
    </submittedName>
</protein>
<dbReference type="GO" id="GO:0016020">
    <property type="term" value="C:membrane"/>
    <property type="evidence" value="ECO:0007669"/>
    <property type="project" value="TreeGrafter"/>
</dbReference>
<dbReference type="Gene3D" id="1.20.5.190">
    <property type="match status" value="1"/>
</dbReference>
<reference evidence="11 12" key="1">
    <citation type="submission" date="2021-06" db="EMBL/GenBank/DDBJ databases">
        <title>Caerostris extrusa draft genome.</title>
        <authorList>
            <person name="Kono N."/>
            <person name="Arakawa K."/>
        </authorList>
    </citation>
    <scope>NUCLEOTIDE SEQUENCE [LARGE SCALE GENOMIC DNA]</scope>
</reference>
<evidence type="ECO:0000256" key="1">
    <source>
        <dbReference type="ARBA" id="ARBA00004496"/>
    </source>
</evidence>
<dbReference type="GO" id="GO:0098858">
    <property type="term" value="C:actin-based cell projection"/>
    <property type="evidence" value="ECO:0007669"/>
    <property type="project" value="TreeGrafter"/>
</dbReference>
<dbReference type="GO" id="GO:0007015">
    <property type="term" value="P:actin filament organization"/>
    <property type="evidence" value="ECO:0007669"/>
    <property type="project" value="TreeGrafter"/>
</dbReference>
<dbReference type="Pfam" id="PF00063">
    <property type="entry name" value="Myosin_head"/>
    <property type="match status" value="2"/>
</dbReference>
<keyword evidence="6 9" id="KW-0518">Myosin</keyword>
<feature type="region of interest" description="Actin-binding" evidence="9">
    <location>
        <begin position="494"/>
        <end position="516"/>
    </location>
</feature>
<dbReference type="Gene3D" id="3.40.850.10">
    <property type="entry name" value="Kinesin motor domain"/>
    <property type="match status" value="1"/>
</dbReference>
<dbReference type="PROSITE" id="PS50096">
    <property type="entry name" value="IQ"/>
    <property type="match status" value="1"/>
</dbReference>
<dbReference type="GO" id="GO:0048731">
    <property type="term" value="P:system development"/>
    <property type="evidence" value="ECO:0007669"/>
    <property type="project" value="UniProtKB-ARBA"/>
</dbReference>
<evidence type="ECO:0000256" key="6">
    <source>
        <dbReference type="ARBA" id="ARBA00023123"/>
    </source>
</evidence>
<evidence type="ECO:0000256" key="7">
    <source>
        <dbReference type="ARBA" id="ARBA00023175"/>
    </source>
</evidence>
<dbReference type="GO" id="GO:0051015">
    <property type="term" value="F:actin filament binding"/>
    <property type="evidence" value="ECO:0007669"/>
    <property type="project" value="TreeGrafter"/>
</dbReference>
<dbReference type="PANTHER" id="PTHR13140:SF709">
    <property type="entry name" value="UNCONVENTIONAL MYOSIN-XV"/>
    <property type="match status" value="1"/>
</dbReference>
<dbReference type="PANTHER" id="PTHR13140">
    <property type="entry name" value="MYOSIN"/>
    <property type="match status" value="1"/>
</dbReference>
<keyword evidence="5" id="KW-0067">ATP-binding</keyword>
<keyword evidence="3" id="KW-0963">Cytoplasm</keyword>
<dbReference type="InterPro" id="IPR001609">
    <property type="entry name" value="Myosin_head_motor_dom-like"/>
</dbReference>
<dbReference type="GO" id="GO:0005737">
    <property type="term" value="C:cytoplasm"/>
    <property type="evidence" value="ECO:0007669"/>
    <property type="project" value="UniProtKB-SubCell"/>
</dbReference>
<dbReference type="PRINTS" id="PR00193">
    <property type="entry name" value="MYOSINHEAVY"/>
</dbReference>
<evidence type="ECO:0000256" key="2">
    <source>
        <dbReference type="ARBA" id="ARBA00008314"/>
    </source>
</evidence>
<dbReference type="GO" id="GO:0016459">
    <property type="term" value="C:myosin complex"/>
    <property type="evidence" value="ECO:0007669"/>
    <property type="project" value="UniProtKB-KW"/>
</dbReference>
<dbReference type="InterPro" id="IPR000048">
    <property type="entry name" value="IQ_motif_EF-hand-BS"/>
</dbReference>
<evidence type="ECO:0000313" key="12">
    <source>
        <dbReference type="Proteomes" id="UP001054945"/>
    </source>
</evidence>
<dbReference type="InterPro" id="IPR036961">
    <property type="entry name" value="Kinesin_motor_dom_sf"/>
</dbReference>
<gene>
    <name evidence="11" type="primary">MYO15A</name>
    <name evidence="11" type="ORF">CEXT_247901</name>
</gene>
<dbReference type="SMART" id="SM00015">
    <property type="entry name" value="IQ"/>
    <property type="match status" value="1"/>
</dbReference>
<feature type="domain" description="Myosin motor" evidence="10">
    <location>
        <begin position="1"/>
        <end position="618"/>
    </location>
</feature>
<dbReference type="AlphaFoldDB" id="A0AAV4M6Z6"/>